<dbReference type="Gene3D" id="3.90.70.10">
    <property type="entry name" value="Cysteine proteinases"/>
    <property type="match status" value="1"/>
</dbReference>
<dbReference type="Gramene" id="Vigun11g092300.1.v1.2">
    <property type="protein sequence ID" value="Vigun11g092300.1.v1.2.CDS.1"/>
    <property type="gene ID" value="Vigun11g092300.v1.2"/>
</dbReference>
<dbReference type="Proteomes" id="UP000501690">
    <property type="component" value="Linkage Group LG3"/>
</dbReference>
<name>A0A4D6LEQ0_VIGUN</name>
<dbReference type="PRINTS" id="PR00705">
    <property type="entry name" value="PAPAIN"/>
</dbReference>
<proteinExistence type="inferred from homology"/>
<dbReference type="SMART" id="SM00848">
    <property type="entry name" value="Inhibitor_I29"/>
    <property type="match status" value="1"/>
</dbReference>
<dbReference type="CDD" id="cd02248">
    <property type="entry name" value="Peptidase_C1A"/>
    <property type="match status" value="1"/>
</dbReference>
<dbReference type="EMBL" id="CP039347">
    <property type="protein sequence ID" value="QCD86805.1"/>
    <property type="molecule type" value="Genomic_DNA"/>
</dbReference>
<evidence type="ECO:0000313" key="15">
    <source>
        <dbReference type="EMBL" id="QCD87584.1"/>
    </source>
</evidence>
<keyword evidence="7" id="KW-1015">Disulfide bond</keyword>
<accession>A0A4D6LEQ0</accession>
<organism evidence="14 16">
    <name type="scientific">Vigna unguiculata</name>
    <name type="common">Cowpea</name>
    <dbReference type="NCBI Taxonomy" id="3917"/>
    <lineage>
        <taxon>Eukaryota</taxon>
        <taxon>Viridiplantae</taxon>
        <taxon>Streptophyta</taxon>
        <taxon>Embryophyta</taxon>
        <taxon>Tracheophyta</taxon>
        <taxon>Spermatophyta</taxon>
        <taxon>Magnoliopsida</taxon>
        <taxon>eudicotyledons</taxon>
        <taxon>Gunneridae</taxon>
        <taxon>Pentapetalae</taxon>
        <taxon>rosids</taxon>
        <taxon>fabids</taxon>
        <taxon>Fabales</taxon>
        <taxon>Fabaceae</taxon>
        <taxon>Papilionoideae</taxon>
        <taxon>50 kb inversion clade</taxon>
        <taxon>NPAAA clade</taxon>
        <taxon>indigoferoid/millettioid clade</taxon>
        <taxon>Phaseoleae</taxon>
        <taxon>Vigna</taxon>
    </lineage>
</organism>
<dbReference type="OrthoDB" id="10253408at2759"/>
<dbReference type="GO" id="GO:0006508">
    <property type="term" value="P:proteolysis"/>
    <property type="evidence" value="ECO:0007669"/>
    <property type="project" value="UniProtKB-KW"/>
</dbReference>
<feature type="transmembrane region" description="Helical" evidence="11">
    <location>
        <begin position="7"/>
        <end position="23"/>
    </location>
</feature>
<keyword evidence="11" id="KW-0472">Membrane</keyword>
<evidence type="ECO:0000313" key="14">
    <source>
        <dbReference type="EMBL" id="QCD86805.1"/>
    </source>
</evidence>
<dbReference type="InterPro" id="IPR025661">
    <property type="entry name" value="Pept_asp_AS"/>
</dbReference>
<dbReference type="InterPro" id="IPR013128">
    <property type="entry name" value="Peptidase_C1A"/>
</dbReference>
<keyword evidence="4" id="KW-0732">Signal</keyword>
<dbReference type="AlphaFoldDB" id="A0A4D6LEQ0"/>
<dbReference type="PROSITE" id="PS00640">
    <property type="entry name" value="THIOL_PROTEASE_ASN"/>
    <property type="match status" value="1"/>
</dbReference>
<dbReference type="PANTHER" id="PTHR12411">
    <property type="entry name" value="CYSTEINE PROTEASE FAMILY C1-RELATED"/>
    <property type="match status" value="1"/>
</dbReference>
<dbReference type="PROSITE" id="PS00639">
    <property type="entry name" value="THIOL_PROTEASE_HIS"/>
    <property type="match status" value="1"/>
</dbReference>
<comment type="similarity">
    <text evidence="2">Belongs to the peptidase C1 family.</text>
</comment>
<dbReference type="InterPro" id="IPR039417">
    <property type="entry name" value="Peptidase_C1A_papain-like"/>
</dbReference>
<dbReference type="FunFam" id="3.90.70.10:FF:000023">
    <property type="entry name" value="Senescence-specific cysteine protease SAG39"/>
    <property type="match status" value="1"/>
</dbReference>
<keyword evidence="6" id="KW-0788">Thiol protease</keyword>
<dbReference type="PROSITE" id="PS00139">
    <property type="entry name" value="THIOL_PROTEASE_CYS"/>
    <property type="match status" value="1"/>
</dbReference>
<evidence type="ECO:0000256" key="8">
    <source>
        <dbReference type="ARBA" id="ARBA00023180"/>
    </source>
</evidence>
<dbReference type="GO" id="GO:0008234">
    <property type="term" value="F:cysteine-type peptidase activity"/>
    <property type="evidence" value="ECO:0007669"/>
    <property type="project" value="UniProtKB-KW"/>
</dbReference>
<comment type="subcellular location">
    <subcellularLocation>
        <location evidence="1">Endoplasmic reticulum lumen</location>
    </subcellularLocation>
</comment>
<evidence type="ECO:0000256" key="6">
    <source>
        <dbReference type="ARBA" id="ARBA00022807"/>
    </source>
</evidence>
<evidence type="ECO:0000256" key="9">
    <source>
        <dbReference type="ARBA" id="ARBA00069575"/>
    </source>
</evidence>
<evidence type="ECO:0000256" key="1">
    <source>
        <dbReference type="ARBA" id="ARBA00004319"/>
    </source>
</evidence>
<evidence type="ECO:0000256" key="2">
    <source>
        <dbReference type="ARBA" id="ARBA00008455"/>
    </source>
</evidence>
<feature type="domain" description="Cathepsin propeptide inhibitor" evidence="13">
    <location>
        <begin position="39"/>
        <end position="96"/>
    </location>
</feature>
<dbReference type="Pfam" id="PF08246">
    <property type="entry name" value="Inhibitor_I29"/>
    <property type="match status" value="1"/>
</dbReference>
<keyword evidence="8" id="KW-0325">Glycoprotein</keyword>
<dbReference type="InterPro" id="IPR000169">
    <property type="entry name" value="Pept_cys_AS"/>
</dbReference>
<keyword evidence="11" id="KW-1133">Transmembrane helix</keyword>
<evidence type="ECO:0000259" key="12">
    <source>
        <dbReference type="SMART" id="SM00645"/>
    </source>
</evidence>
<dbReference type="InterPro" id="IPR000668">
    <property type="entry name" value="Peptidase_C1A_C"/>
</dbReference>
<evidence type="ECO:0000256" key="10">
    <source>
        <dbReference type="ARBA" id="ARBA00080531"/>
    </source>
</evidence>
<dbReference type="Pfam" id="PF00112">
    <property type="entry name" value="Peptidase_C1"/>
    <property type="match status" value="1"/>
</dbReference>
<evidence type="ECO:0000256" key="4">
    <source>
        <dbReference type="ARBA" id="ARBA00022729"/>
    </source>
</evidence>
<evidence type="ECO:0000256" key="5">
    <source>
        <dbReference type="ARBA" id="ARBA00022801"/>
    </source>
</evidence>
<sequence length="343" mass="37833">MATKTQCYHICLTLVFCMAIWAFEATSRTLQDDSMHERHEEWMSRYGKVYKEPQEREKRLRIFRENVNYIDAFNNAANKPYKLGVNQFADLTNEEFIGTRNRFKGHMCSSITRTTSFKYQNNTAVPSTVDWRKKGAVTPVKDQGQCGCCWAFSAVASAEGIHQLSTGKLISLSEQELVDCDSKSVDQGCEGGLMDDAFKFIIQNHGLNTEANYPYQGVDGKCNANAAGNDAATITGYEDVPANNEKALQKAVANQPVSVAIDASGSDFQFYESGVFTGSCGTDLDHGVTAVGYGVSDDGTEYWLVKNSWGTQWGEEGYIRMQRGVASQQGLCGIAMQASYPTA</sequence>
<dbReference type="InterPro" id="IPR013201">
    <property type="entry name" value="Prot_inhib_I29"/>
</dbReference>
<evidence type="ECO:0000259" key="13">
    <source>
        <dbReference type="SMART" id="SM00848"/>
    </source>
</evidence>
<protein>
    <recommendedName>
        <fullName evidence="9">Vignain</fullName>
    </recommendedName>
    <alternativeName>
        <fullName evidence="10">Bean endopeptidase</fullName>
    </alternativeName>
</protein>
<gene>
    <name evidence="14" type="ORF">DEO72_LG3g1331</name>
    <name evidence="15" type="ORF">DEO72_LG3g2121</name>
</gene>
<evidence type="ECO:0000256" key="7">
    <source>
        <dbReference type="ARBA" id="ARBA00023157"/>
    </source>
</evidence>
<keyword evidence="5" id="KW-0378">Hydrolase</keyword>
<reference evidence="14 16" key="1">
    <citation type="submission" date="2019-04" db="EMBL/GenBank/DDBJ databases">
        <title>An improved genome assembly and genetic linkage map for asparagus bean, Vigna unguiculata ssp. sesquipedialis.</title>
        <authorList>
            <person name="Xia Q."/>
            <person name="Zhang R."/>
            <person name="Dong Y."/>
        </authorList>
    </citation>
    <scope>NUCLEOTIDE SEQUENCE [LARGE SCALE GENOMIC DNA]</scope>
    <source>
        <tissue evidence="14">Leaf</tissue>
    </source>
</reference>
<dbReference type="InterPro" id="IPR025660">
    <property type="entry name" value="Pept_his_AS"/>
</dbReference>
<evidence type="ECO:0000256" key="11">
    <source>
        <dbReference type="SAM" id="Phobius"/>
    </source>
</evidence>
<dbReference type="SUPFAM" id="SSF54001">
    <property type="entry name" value="Cysteine proteinases"/>
    <property type="match status" value="1"/>
</dbReference>
<keyword evidence="16" id="KW-1185">Reference proteome</keyword>
<evidence type="ECO:0000256" key="3">
    <source>
        <dbReference type="ARBA" id="ARBA00022670"/>
    </source>
</evidence>
<dbReference type="InterPro" id="IPR038765">
    <property type="entry name" value="Papain-like_cys_pep_sf"/>
</dbReference>
<keyword evidence="3" id="KW-0645">Protease</keyword>
<keyword evidence="11" id="KW-0812">Transmembrane</keyword>
<feature type="domain" description="Peptidase C1A papain C-terminal" evidence="12">
    <location>
        <begin position="125"/>
        <end position="342"/>
    </location>
</feature>
<dbReference type="GO" id="GO:0005788">
    <property type="term" value="C:endoplasmic reticulum lumen"/>
    <property type="evidence" value="ECO:0007669"/>
    <property type="project" value="UniProtKB-SubCell"/>
</dbReference>
<evidence type="ECO:0000313" key="16">
    <source>
        <dbReference type="Proteomes" id="UP000501690"/>
    </source>
</evidence>
<dbReference type="EMBL" id="CP039347">
    <property type="protein sequence ID" value="QCD87584.1"/>
    <property type="molecule type" value="Genomic_DNA"/>
</dbReference>
<dbReference type="SMART" id="SM00645">
    <property type="entry name" value="Pept_C1"/>
    <property type="match status" value="1"/>
</dbReference>